<evidence type="ECO:0000256" key="3">
    <source>
        <dbReference type="ARBA" id="ARBA00022840"/>
    </source>
</evidence>
<dbReference type="HAMAP" id="MF_00376">
    <property type="entry name" value="Dephospho_CoA_kinase"/>
    <property type="match status" value="1"/>
</dbReference>
<comment type="subcellular location">
    <subcellularLocation>
        <location evidence="5">Cytoplasm</location>
    </subcellularLocation>
</comment>
<keyword evidence="5" id="KW-0808">Transferase</keyword>
<evidence type="ECO:0000313" key="7">
    <source>
        <dbReference type="EMBL" id="AKA36572.1"/>
    </source>
</evidence>
<dbReference type="GO" id="GO:0005737">
    <property type="term" value="C:cytoplasm"/>
    <property type="evidence" value="ECO:0007669"/>
    <property type="project" value="UniProtKB-SubCell"/>
</dbReference>
<dbReference type="PATRIC" id="fig|516051.4.peg.3105"/>
<keyword evidence="2 5" id="KW-0547">Nucleotide-binding</keyword>
<dbReference type="InterPro" id="IPR027417">
    <property type="entry name" value="P-loop_NTPase"/>
</dbReference>
<evidence type="ECO:0000313" key="8">
    <source>
        <dbReference type="Proteomes" id="UP000032726"/>
    </source>
</evidence>
<dbReference type="EMBL" id="CP011071">
    <property type="protein sequence ID" value="AKA36572.1"/>
    <property type="molecule type" value="Genomic_DNA"/>
</dbReference>
<dbReference type="STRING" id="516051.VC82_3028"/>
<dbReference type="Gene3D" id="3.40.50.300">
    <property type="entry name" value="P-loop containing nucleotide triphosphate hydrolases"/>
    <property type="match status" value="1"/>
</dbReference>
<comment type="pathway">
    <text evidence="5">Cofactor biosynthesis; coenzyme A biosynthesis; CoA from (R)-pantothenate: step 5/5.</text>
</comment>
<dbReference type="CDD" id="cd02022">
    <property type="entry name" value="DPCK"/>
    <property type="match status" value="1"/>
</dbReference>
<dbReference type="InterPro" id="IPR001977">
    <property type="entry name" value="Depp_CoAkinase"/>
</dbReference>
<dbReference type="EC" id="2.7.1.24" evidence="5 6"/>
<dbReference type="KEGG" id="mlt:VC82_3028"/>
<proteinExistence type="inferred from homology"/>
<dbReference type="SUPFAM" id="SSF52540">
    <property type="entry name" value="P-loop containing nucleoside triphosphate hydrolases"/>
    <property type="match status" value="1"/>
</dbReference>
<evidence type="ECO:0000256" key="4">
    <source>
        <dbReference type="ARBA" id="ARBA00022993"/>
    </source>
</evidence>
<dbReference type="PANTHER" id="PTHR10695:SF46">
    <property type="entry name" value="BIFUNCTIONAL COENZYME A SYNTHASE-RELATED"/>
    <property type="match status" value="1"/>
</dbReference>
<dbReference type="UniPathway" id="UPA00241">
    <property type="reaction ID" value="UER00356"/>
</dbReference>
<dbReference type="NCBIfam" id="TIGR00152">
    <property type="entry name" value="dephospho-CoA kinase"/>
    <property type="match status" value="1"/>
</dbReference>
<keyword evidence="5" id="KW-0963">Cytoplasm</keyword>
<comment type="function">
    <text evidence="5">Catalyzes the phosphorylation of the 3'-hydroxyl group of dephosphocoenzyme A to form coenzyme A.</text>
</comment>
<evidence type="ECO:0000256" key="5">
    <source>
        <dbReference type="HAMAP-Rule" id="MF_00376"/>
    </source>
</evidence>
<protein>
    <recommendedName>
        <fullName evidence="5 6">Dephospho-CoA kinase</fullName>
        <ecNumber evidence="5 6">2.7.1.24</ecNumber>
    </recommendedName>
    <alternativeName>
        <fullName evidence="5">Dephosphocoenzyme A kinase</fullName>
    </alternativeName>
</protein>
<keyword evidence="8" id="KW-1185">Reference proteome</keyword>
<dbReference type="Proteomes" id="UP000032726">
    <property type="component" value="Chromosome"/>
</dbReference>
<comment type="similarity">
    <text evidence="1 5">Belongs to the CoaE family.</text>
</comment>
<dbReference type="Pfam" id="PF01121">
    <property type="entry name" value="CoaE"/>
    <property type="match status" value="1"/>
</dbReference>
<dbReference type="GO" id="GO:0004140">
    <property type="term" value="F:dephospho-CoA kinase activity"/>
    <property type="evidence" value="ECO:0007669"/>
    <property type="project" value="UniProtKB-UniRule"/>
</dbReference>
<keyword evidence="5 7" id="KW-0418">Kinase</keyword>
<name>A0A0D5YWA3_9FLAO</name>
<dbReference type="GO" id="GO:0015937">
    <property type="term" value="P:coenzyme A biosynthetic process"/>
    <property type="evidence" value="ECO:0007669"/>
    <property type="project" value="UniProtKB-UniRule"/>
</dbReference>
<keyword evidence="4 5" id="KW-0173">Coenzyme A biosynthesis</keyword>
<reference evidence="7 8" key="1">
    <citation type="submission" date="2015-03" db="EMBL/GenBank/DDBJ databases">
        <title>Complete genome sequence of Muricauda lutaonensis CC-HSB-11T, isolated from a coastal hot spring.</title>
        <authorList>
            <person name="Kim K.M."/>
        </authorList>
    </citation>
    <scope>NUCLEOTIDE SEQUENCE [LARGE SCALE GENOMIC DNA]</scope>
    <source>
        <strain evidence="7 8">CC-HSB-11</strain>
    </source>
</reference>
<dbReference type="PROSITE" id="PS51219">
    <property type="entry name" value="DPCK"/>
    <property type="match status" value="1"/>
</dbReference>
<evidence type="ECO:0000256" key="2">
    <source>
        <dbReference type="ARBA" id="ARBA00022741"/>
    </source>
</evidence>
<accession>A0A0D5YWA3</accession>
<dbReference type="GO" id="GO:0005524">
    <property type="term" value="F:ATP binding"/>
    <property type="evidence" value="ECO:0007669"/>
    <property type="project" value="UniProtKB-UniRule"/>
</dbReference>
<sequence>MIIGLTGGIGSGKTTVAKMFKKLGVPVYDSDKEAKKLMNQSKEMRAAIVDLFGKKAYKKGKLNRKFIAGAVFANKGLLSKLNAIVHPAVKSHFYDWAKKQAAPYVVQETALIFENGMEDRFDRVVLVTAPEEMRIKRVTARDKVSEEEVRARINNQLDDAHKKEKSDFVIENIDLETTRKQVETIHRELIKSPKVE</sequence>
<keyword evidence="3 5" id="KW-0067">ATP-binding</keyword>
<dbReference type="PANTHER" id="PTHR10695">
    <property type="entry name" value="DEPHOSPHO-COA KINASE-RELATED"/>
    <property type="match status" value="1"/>
</dbReference>
<evidence type="ECO:0000256" key="1">
    <source>
        <dbReference type="ARBA" id="ARBA00009018"/>
    </source>
</evidence>
<dbReference type="AlphaFoldDB" id="A0A0D5YWA3"/>
<comment type="catalytic activity">
    <reaction evidence="5">
        <text>3'-dephospho-CoA + ATP = ADP + CoA + H(+)</text>
        <dbReference type="Rhea" id="RHEA:18245"/>
        <dbReference type="ChEBI" id="CHEBI:15378"/>
        <dbReference type="ChEBI" id="CHEBI:30616"/>
        <dbReference type="ChEBI" id="CHEBI:57287"/>
        <dbReference type="ChEBI" id="CHEBI:57328"/>
        <dbReference type="ChEBI" id="CHEBI:456216"/>
        <dbReference type="EC" id="2.7.1.24"/>
    </reaction>
</comment>
<evidence type="ECO:0000256" key="6">
    <source>
        <dbReference type="NCBIfam" id="TIGR00152"/>
    </source>
</evidence>
<feature type="binding site" evidence="5">
    <location>
        <begin position="10"/>
        <end position="15"/>
    </location>
    <ligand>
        <name>ATP</name>
        <dbReference type="ChEBI" id="CHEBI:30616"/>
    </ligand>
</feature>
<organism evidence="7 8">
    <name type="scientific">Flagellimonas lutaonensis</name>
    <dbReference type="NCBI Taxonomy" id="516051"/>
    <lineage>
        <taxon>Bacteria</taxon>
        <taxon>Pseudomonadati</taxon>
        <taxon>Bacteroidota</taxon>
        <taxon>Flavobacteriia</taxon>
        <taxon>Flavobacteriales</taxon>
        <taxon>Flavobacteriaceae</taxon>
        <taxon>Flagellimonas</taxon>
    </lineage>
</organism>
<gene>
    <name evidence="5" type="primary">coaE</name>
    <name evidence="7" type="ORF">VC82_3028</name>
</gene>
<dbReference type="HOGENOM" id="CLU_057180_3_1_10"/>